<dbReference type="AlphaFoldDB" id="A0A7T8KKU8"/>
<dbReference type="Gene3D" id="1.20.1250.20">
    <property type="entry name" value="MFS general substrate transporter like domains"/>
    <property type="match status" value="1"/>
</dbReference>
<evidence type="ECO:0000313" key="8">
    <source>
        <dbReference type="Proteomes" id="UP000595437"/>
    </source>
</evidence>
<dbReference type="PANTHER" id="PTHR24064">
    <property type="entry name" value="SOLUTE CARRIER FAMILY 22 MEMBER"/>
    <property type="match status" value="1"/>
</dbReference>
<dbReference type="OrthoDB" id="6382114at2759"/>
<feature type="transmembrane region" description="Helical" evidence="5">
    <location>
        <begin position="33"/>
        <end position="56"/>
    </location>
</feature>
<evidence type="ECO:0000259" key="6">
    <source>
        <dbReference type="PROSITE" id="PS50850"/>
    </source>
</evidence>
<name>A0A7T8KKU8_CALRO</name>
<keyword evidence="2 5" id="KW-0812">Transmembrane</keyword>
<reference evidence="8" key="1">
    <citation type="submission" date="2021-01" db="EMBL/GenBank/DDBJ databases">
        <title>Caligus Genome Assembly.</title>
        <authorList>
            <person name="Gallardo-Escarate C."/>
        </authorList>
    </citation>
    <scope>NUCLEOTIDE SEQUENCE [LARGE SCALE GENOMIC DNA]</scope>
</reference>
<accession>A0A7T8KKU8</accession>
<keyword evidence="8" id="KW-1185">Reference proteome</keyword>
<feature type="domain" description="Major facilitator superfamily (MFS) profile" evidence="6">
    <location>
        <begin position="1"/>
        <end position="260"/>
    </location>
</feature>
<proteinExistence type="predicted"/>
<evidence type="ECO:0000313" key="7">
    <source>
        <dbReference type="EMBL" id="QQP57777.1"/>
    </source>
</evidence>
<feature type="transmembrane region" description="Helical" evidence="5">
    <location>
        <begin position="95"/>
        <end position="114"/>
    </location>
</feature>
<dbReference type="GO" id="GO:0022857">
    <property type="term" value="F:transmembrane transporter activity"/>
    <property type="evidence" value="ECO:0007669"/>
    <property type="project" value="InterPro"/>
</dbReference>
<evidence type="ECO:0000256" key="4">
    <source>
        <dbReference type="ARBA" id="ARBA00023136"/>
    </source>
</evidence>
<organism evidence="7 8">
    <name type="scientific">Caligus rogercresseyi</name>
    <name type="common">Sea louse</name>
    <dbReference type="NCBI Taxonomy" id="217165"/>
    <lineage>
        <taxon>Eukaryota</taxon>
        <taxon>Metazoa</taxon>
        <taxon>Ecdysozoa</taxon>
        <taxon>Arthropoda</taxon>
        <taxon>Crustacea</taxon>
        <taxon>Multicrustacea</taxon>
        <taxon>Hexanauplia</taxon>
        <taxon>Copepoda</taxon>
        <taxon>Siphonostomatoida</taxon>
        <taxon>Caligidae</taxon>
        <taxon>Caligus</taxon>
    </lineage>
</organism>
<dbReference type="Proteomes" id="UP000595437">
    <property type="component" value="Chromosome 2"/>
</dbReference>
<evidence type="ECO:0000256" key="3">
    <source>
        <dbReference type="ARBA" id="ARBA00022989"/>
    </source>
</evidence>
<dbReference type="InterPro" id="IPR005828">
    <property type="entry name" value="MFS_sugar_transport-like"/>
</dbReference>
<evidence type="ECO:0000256" key="1">
    <source>
        <dbReference type="ARBA" id="ARBA00004141"/>
    </source>
</evidence>
<protein>
    <recommendedName>
        <fullName evidence="6">Major facilitator superfamily (MFS) profile domain-containing protein</fullName>
    </recommendedName>
</protein>
<keyword evidence="4 5" id="KW-0472">Membrane</keyword>
<sequence>PLADAWGRRKTALSLLFVQFVAAYCTLFSSNYWIFLVLRMILGGSSHTTWLVILIISMEIIPSQKRALIGTLFQMFWKLGFMNLAVLAYFIRDHFYLQLAMSLFNFILLSYFWILPESPRWLLSNGKTAEAKKVLLWIASWNKPPNFSEELLDAKISLYVKNEAKQDGFQEDSKSIGTLLQSVFVSLMKRTKYIFGTPILRKRLMLILYPWMVTGMSYYGIFLSVKLLHIKFAAPMKRQTKKYSHIWAPTALICSPFGYG</sequence>
<evidence type="ECO:0000256" key="2">
    <source>
        <dbReference type="ARBA" id="ARBA00022692"/>
    </source>
</evidence>
<comment type="subcellular location">
    <subcellularLocation>
        <location evidence="1">Membrane</location>
        <topology evidence="1">Multi-pass membrane protein</topology>
    </subcellularLocation>
</comment>
<dbReference type="EMBL" id="CP045891">
    <property type="protein sequence ID" value="QQP57777.1"/>
    <property type="molecule type" value="Genomic_DNA"/>
</dbReference>
<dbReference type="PROSITE" id="PS50850">
    <property type="entry name" value="MFS"/>
    <property type="match status" value="1"/>
</dbReference>
<dbReference type="InterPro" id="IPR036259">
    <property type="entry name" value="MFS_trans_sf"/>
</dbReference>
<dbReference type="Pfam" id="PF00083">
    <property type="entry name" value="Sugar_tr"/>
    <property type="match status" value="1"/>
</dbReference>
<dbReference type="GO" id="GO:0016020">
    <property type="term" value="C:membrane"/>
    <property type="evidence" value="ECO:0007669"/>
    <property type="project" value="UniProtKB-SubCell"/>
</dbReference>
<gene>
    <name evidence="7" type="ORF">FKW44_002873</name>
</gene>
<dbReference type="InterPro" id="IPR020846">
    <property type="entry name" value="MFS_dom"/>
</dbReference>
<dbReference type="SUPFAM" id="SSF103473">
    <property type="entry name" value="MFS general substrate transporter"/>
    <property type="match status" value="1"/>
</dbReference>
<evidence type="ECO:0000256" key="5">
    <source>
        <dbReference type="SAM" id="Phobius"/>
    </source>
</evidence>
<feature type="non-terminal residue" evidence="7">
    <location>
        <position position="260"/>
    </location>
</feature>
<feature type="transmembrane region" description="Helical" evidence="5">
    <location>
        <begin position="206"/>
        <end position="228"/>
    </location>
</feature>
<keyword evidence="3 5" id="KW-1133">Transmembrane helix</keyword>
<feature type="transmembrane region" description="Helical" evidence="5">
    <location>
        <begin position="68"/>
        <end position="89"/>
    </location>
</feature>